<proteinExistence type="predicted"/>
<dbReference type="Proteomes" id="UP001203852">
    <property type="component" value="Unassembled WGS sequence"/>
</dbReference>
<gene>
    <name evidence="2" type="ORF">EDD36DRAFT_1067</name>
</gene>
<name>A0AAN6IHA6_9EURO</name>
<feature type="compositionally biased region" description="Basic and acidic residues" evidence="1">
    <location>
        <begin position="1"/>
        <end position="11"/>
    </location>
</feature>
<evidence type="ECO:0000313" key="2">
    <source>
        <dbReference type="EMBL" id="KAI1617438.1"/>
    </source>
</evidence>
<sequence>MPQHPAEEEAPSHIFDQVAKESSDSTASDHPLHKENEQPIKQAASAQDHHSKGPQISDNMPEAASKDELKAKAAEMNK</sequence>
<reference evidence="2" key="1">
    <citation type="journal article" date="2022" name="bioRxiv">
        <title>Deciphering the potential niche of two novel black yeast fungi from a biological soil crust based on their genomes, phenotypes, and melanin regulation.</title>
        <authorList>
            <consortium name="DOE Joint Genome Institute"/>
            <person name="Carr E.C."/>
            <person name="Barton Q."/>
            <person name="Grambo S."/>
            <person name="Sullivan M."/>
            <person name="Renfro C.M."/>
            <person name="Kuo A."/>
            <person name="Pangilinan J."/>
            <person name="Lipzen A."/>
            <person name="Keymanesh K."/>
            <person name="Savage E."/>
            <person name="Barry K."/>
            <person name="Grigoriev I.V."/>
            <person name="Riekhof W.R."/>
            <person name="Harris S.S."/>
        </authorList>
    </citation>
    <scope>NUCLEOTIDE SEQUENCE</scope>
    <source>
        <strain evidence="2">JF 03-4F</strain>
    </source>
</reference>
<comment type="caution">
    <text evidence="2">The sequence shown here is derived from an EMBL/GenBank/DDBJ whole genome shotgun (WGS) entry which is preliminary data.</text>
</comment>
<evidence type="ECO:0000313" key="3">
    <source>
        <dbReference type="Proteomes" id="UP001203852"/>
    </source>
</evidence>
<accession>A0AAN6IHA6</accession>
<feature type="compositionally biased region" description="Basic and acidic residues" evidence="1">
    <location>
        <begin position="64"/>
        <end position="78"/>
    </location>
</feature>
<organism evidence="2 3">
    <name type="scientific">Exophiala viscosa</name>
    <dbReference type="NCBI Taxonomy" id="2486360"/>
    <lineage>
        <taxon>Eukaryota</taxon>
        <taxon>Fungi</taxon>
        <taxon>Dikarya</taxon>
        <taxon>Ascomycota</taxon>
        <taxon>Pezizomycotina</taxon>
        <taxon>Eurotiomycetes</taxon>
        <taxon>Chaetothyriomycetidae</taxon>
        <taxon>Chaetothyriales</taxon>
        <taxon>Herpotrichiellaceae</taxon>
        <taxon>Exophiala</taxon>
    </lineage>
</organism>
<feature type="region of interest" description="Disordered" evidence="1">
    <location>
        <begin position="1"/>
        <end position="78"/>
    </location>
</feature>
<protein>
    <submittedName>
        <fullName evidence="2">Uncharacterized protein</fullName>
    </submittedName>
</protein>
<evidence type="ECO:0000256" key="1">
    <source>
        <dbReference type="SAM" id="MobiDB-lite"/>
    </source>
</evidence>
<dbReference type="EMBL" id="MU404350">
    <property type="protein sequence ID" value="KAI1617438.1"/>
    <property type="molecule type" value="Genomic_DNA"/>
</dbReference>
<dbReference type="AlphaFoldDB" id="A0AAN6IHA6"/>
<keyword evidence="3" id="KW-1185">Reference proteome</keyword>